<evidence type="ECO:0000313" key="3">
    <source>
        <dbReference type="EMBL" id="RDS75928.1"/>
    </source>
</evidence>
<gene>
    <name evidence="3" type="ORF">DL238_14725</name>
</gene>
<dbReference type="AlphaFoldDB" id="A0A395LGC4"/>
<keyword evidence="4" id="KW-1185">Reference proteome</keyword>
<evidence type="ECO:0000256" key="1">
    <source>
        <dbReference type="SAM" id="Phobius"/>
    </source>
</evidence>
<comment type="caution">
    <text evidence="3">The sequence shown here is derived from an EMBL/GenBank/DDBJ whole genome shotgun (WGS) entry which is preliminary data.</text>
</comment>
<name>A0A395LGC4_9SPHN</name>
<protein>
    <submittedName>
        <fullName evidence="3">Uncharacterized protein</fullName>
    </submittedName>
</protein>
<keyword evidence="1" id="KW-1133">Transmembrane helix</keyword>
<organism evidence="3 4">
    <name type="scientific">Alteriqipengyuania lutimaris</name>
    <dbReference type="NCBI Taxonomy" id="1538146"/>
    <lineage>
        <taxon>Bacteria</taxon>
        <taxon>Pseudomonadati</taxon>
        <taxon>Pseudomonadota</taxon>
        <taxon>Alphaproteobacteria</taxon>
        <taxon>Sphingomonadales</taxon>
        <taxon>Erythrobacteraceae</taxon>
        <taxon>Alteriqipengyuania</taxon>
    </lineage>
</organism>
<feature type="chain" id="PRO_5017182958" evidence="2">
    <location>
        <begin position="25"/>
        <end position="78"/>
    </location>
</feature>
<accession>A0A395LGC4</accession>
<evidence type="ECO:0000313" key="4">
    <source>
        <dbReference type="Proteomes" id="UP000254101"/>
    </source>
</evidence>
<proteinExistence type="predicted"/>
<sequence length="78" mass="7504">MPIRKLAIIAGAAAIATAPLAAQASATQTRIAAPVSEAEDLAGMNGIAGAALGVAIGAALIFGLKELTDDDGDDSVSA</sequence>
<feature type="signal peptide" evidence="2">
    <location>
        <begin position="1"/>
        <end position="24"/>
    </location>
</feature>
<dbReference type="EMBL" id="QRBB01000002">
    <property type="protein sequence ID" value="RDS75928.1"/>
    <property type="molecule type" value="Genomic_DNA"/>
</dbReference>
<reference evidence="3 4" key="1">
    <citation type="submission" date="2018-07" db="EMBL/GenBank/DDBJ databases">
        <title>Erythrobacter nanhaiensis sp. nov., a novel member of the genus Erythrobacter isolated from the South China Sea.</title>
        <authorList>
            <person name="Chen X."/>
            <person name="Liu J."/>
        </authorList>
    </citation>
    <scope>NUCLEOTIDE SEQUENCE [LARGE SCALE GENOMIC DNA]</scope>
    <source>
        <strain evidence="3 4">S-5</strain>
    </source>
</reference>
<feature type="transmembrane region" description="Helical" evidence="1">
    <location>
        <begin position="42"/>
        <end position="64"/>
    </location>
</feature>
<keyword evidence="1" id="KW-0812">Transmembrane</keyword>
<dbReference type="RefSeq" id="WP_115493193.1">
    <property type="nucleotide sequence ID" value="NZ_JACHWW010000002.1"/>
</dbReference>
<evidence type="ECO:0000256" key="2">
    <source>
        <dbReference type="SAM" id="SignalP"/>
    </source>
</evidence>
<dbReference type="Proteomes" id="UP000254101">
    <property type="component" value="Unassembled WGS sequence"/>
</dbReference>
<keyword evidence="2" id="KW-0732">Signal</keyword>
<keyword evidence="1" id="KW-0472">Membrane</keyword>